<sequence length="124" mass="13609">MIPMNSVDRAYAALLRRGFGFCLAPGDHEVRYTVLATYGWPGHVDSLHIRGEDEATASRVRDRDEGQGLFADQCTVWSYEGTFLAAAAELLNLPAPGERGAPELTRRTPSGLWLPPSVRLTRPA</sequence>
<dbReference type="Proteomes" id="UP000095210">
    <property type="component" value="Chromosome"/>
</dbReference>
<gene>
    <name evidence="1" type="ORF">TL08_10155</name>
</gene>
<protein>
    <submittedName>
        <fullName evidence="1">Uncharacterized protein</fullName>
    </submittedName>
</protein>
<reference evidence="2" key="1">
    <citation type="submission" date="2016-03" db="EMBL/GenBank/DDBJ databases">
        <title>Complete genome sequence of the type strain Actinoalloteichus hymeniacidonis DSM 45092.</title>
        <authorList>
            <person name="Schaffert L."/>
            <person name="Albersmeier A."/>
            <person name="Winkler A."/>
            <person name="Kalinowski J."/>
            <person name="Zotchev S."/>
            <person name="Ruckert C."/>
        </authorList>
    </citation>
    <scope>NUCLEOTIDE SEQUENCE [LARGE SCALE GENOMIC DNA]</scope>
    <source>
        <strain evidence="2">HPA177(T) (DSM 45092(T))</strain>
    </source>
</reference>
<evidence type="ECO:0000313" key="2">
    <source>
        <dbReference type="Proteomes" id="UP000095210"/>
    </source>
</evidence>
<name>A0AAC9HP86_9PSEU</name>
<dbReference type="AlphaFoldDB" id="A0AAC9HP86"/>
<organism evidence="1 2">
    <name type="scientific">Actinoalloteichus hymeniacidonis</name>
    <dbReference type="NCBI Taxonomy" id="340345"/>
    <lineage>
        <taxon>Bacteria</taxon>
        <taxon>Bacillati</taxon>
        <taxon>Actinomycetota</taxon>
        <taxon>Actinomycetes</taxon>
        <taxon>Pseudonocardiales</taxon>
        <taxon>Pseudonocardiaceae</taxon>
        <taxon>Actinoalloteichus</taxon>
    </lineage>
</organism>
<dbReference type="KEGG" id="ahm:TL08_10155"/>
<keyword evidence="2" id="KW-1185">Reference proteome</keyword>
<proteinExistence type="predicted"/>
<dbReference type="EMBL" id="CP014859">
    <property type="protein sequence ID" value="AOS62846.1"/>
    <property type="molecule type" value="Genomic_DNA"/>
</dbReference>
<evidence type="ECO:0000313" key="1">
    <source>
        <dbReference type="EMBL" id="AOS62846.1"/>
    </source>
</evidence>
<accession>A0AAC9HP86</accession>